<sequence length="293" mass="33315">MAKLKDLFRDNVLWLCFLSFALFLIGDLVSGFLNPIPLPTFFSKGFQYTFNMYAIFWGIWAVTLLVVLTFRKKNKVVLDAIRPNNTGNTLKKLLLGFLIGFLLNGICVLVAFWHGDFKLYFDKFEPFHLLLLFLVVFIQSSAEEVVCRGFLYQRIKARYQNITFAVITNSLLFAALHLENDGISILGFTDLLLSGIFFSLFVAKYDSLWMAMACHTTWNFTQNIIFGLPNSGARSQYAIFMMNKSSAVSSFAFDKTFGLEGTILSVAVTCVASIAIYNWARKRPQPKQQPQND</sequence>
<feature type="transmembrane region" description="Helical" evidence="2">
    <location>
        <begin position="12"/>
        <end position="33"/>
    </location>
</feature>
<keyword evidence="4" id="KW-0645">Protease</keyword>
<keyword evidence="5" id="KW-1185">Reference proteome</keyword>
<feature type="transmembrane region" description="Helical" evidence="2">
    <location>
        <begin position="93"/>
        <end position="115"/>
    </location>
</feature>
<keyword evidence="2" id="KW-0472">Membrane</keyword>
<comment type="similarity">
    <text evidence="1">Belongs to the UPF0177 family.</text>
</comment>
<dbReference type="GO" id="GO:0006508">
    <property type="term" value="P:proteolysis"/>
    <property type="evidence" value="ECO:0007669"/>
    <property type="project" value="UniProtKB-KW"/>
</dbReference>
<feature type="transmembrane region" description="Helical" evidence="2">
    <location>
        <begin position="183"/>
        <end position="203"/>
    </location>
</feature>
<dbReference type="Proteomes" id="UP000809081">
    <property type="component" value="Unassembled WGS sequence"/>
</dbReference>
<keyword evidence="2" id="KW-1133">Transmembrane helix</keyword>
<name>A0ABS2PMU2_9STRE</name>
<reference evidence="4 5" key="1">
    <citation type="submission" date="2021-01" db="EMBL/GenBank/DDBJ databases">
        <title>Genomic Encyclopedia of Type Strains, Phase IV (KMG-IV): sequencing the most valuable type-strain genomes for metagenomic binning, comparative biology and taxonomic classification.</title>
        <authorList>
            <person name="Goeker M."/>
        </authorList>
    </citation>
    <scope>NUCLEOTIDE SEQUENCE [LARGE SCALE GENOMIC DNA]</scope>
    <source>
        <strain evidence="4 5">DSM 27513</strain>
    </source>
</reference>
<keyword evidence="2" id="KW-0812">Transmembrane</keyword>
<gene>
    <name evidence="4" type="ORF">JOC31_001583</name>
</gene>
<dbReference type="PANTHER" id="PTHR39430">
    <property type="entry name" value="MEMBRANE-ASSOCIATED PROTEASE-RELATED"/>
    <property type="match status" value="1"/>
</dbReference>
<feature type="domain" description="CAAX prenyl protease 2/Lysostaphin resistance protein A-like" evidence="3">
    <location>
        <begin position="128"/>
        <end position="220"/>
    </location>
</feature>
<dbReference type="EMBL" id="JAFBEI010000035">
    <property type="protein sequence ID" value="MBM7636759.1"/>
    <property type="molecule type" value="Genomic_DNA"/>
</dbReference>
<dbReference type="PANTHER" id="PTHR39430:SF1">
    <property type="entry name" value="PROTEASE"/>
    <property type="match status" value="1"/>
</dbReference>
<feature type="transmembrane region" description="Helical" evidence="2">
    <location>
        <begin position="262"/>
        <end position="280"/>
    </location>
</feature>
<evidence type="ECO:0000259" key="3">
    <source>
        <dbReference type="Pfam" id="PF02517"/>
    </source>
</evidence>
<dbReference type="InterPro" id="IPR003675">
    <property type="entry name" value="Rce1/LyrA-like_dom"/>
</dbReference>
<evidence type="ECO:0000313" key="5">
    <source>
        <dbReference type="Proteomes" id="UP000809081"/>
    </source>
</evidence>
<organism evidence="4 5">
    <name type="scientific">Streptococcus saliviloxodontae</name>
    <dbReference type="NCBI Taxonomy" id="1349416"/>
    <lineage>
        <taxon>Bacteria</taxon>
        <taxon>Bacillati</taxon>
        <taxon>Bacillota</taxon>
        <taxon>Bacilli</taxon>
        <taxon>Lactobacillales</taxon>
        <taxon>Streptococcaceae</taxon>
        <taxon>Streptococcus</taxon>
    </lineage>
</organism>
<feature type="transmembrane region" description="Helical" evidence="2">
    <location>
        <begin position="159"/>
        <end position="177"/>
    </location>
</feature>
<evidence type="ECO:0000256" key="2">
    <source>
        <dbReference type="SAM" id="Phobius"/>
    </source>
</evidence>
<dbReference type="Pfam" id="PF02517">
    <property type="entry name" value="Rce1-like"/>
    <property type="match status" value="1"/>
</dbReference>
<proteinExistence type="inferred from homology"/>
<dbReference type="RefSeq" id="WP_239551728.1">
    <property type="nucleotide sequence ID" value="NZ_JAFBEI010000035.1"/>
</dbReference>
<evidence type="ECO:0000313" key="4">
    <source>
        <dbReference type="EMBL" id="MBM7636759.1"/>
    </source>
</evidence>
<comment type="caution">
    <text evidence="4">The sequence shown here is derived from an EMBL/GenBank/DDBJ whole genome shotgun (WGS) entry which is preliminary data.</text>
</comment>
<feature type="transmembrane region" description="Helical" evidence="2">
    <location>
        <begin position="53"/>
        <end position="72"/>
    </location>
</feature>
<keyword evidence="4" id="KW-0378">Hydrolase</keyword>
<dbReference type="GO" id="GO:0008233">
    <property type="term" value="F:peptidase activity"/>
    <property type="evidence" value="ECO:0007669"/>
    <property type="project" value="UniProtKB-KW"/>
</dbReference>
<feature type="transmembrane region" description="Helical" evidence="2">
    <location>
        <begin position="127"/>
        <end position="147"/>
    </location>
</feature>
<protein>
    <submittedName>
        <fullName evidence="4">Membrane protease YdiL (CAAX protease family)</fullName>
    </submittedName>
</protein>
<evidence type="ECO:0000256" key="1">
    <source>
        <dbReference type="ARBA" id="ARBA00009067"/>
    </source>
</evidence>
<feature type="transmembrane region" description="Helical" evidence="2">
    <location>
        <begin position="224"/>
        <end position="242"/>
    </location>
</feature>
<accession>A0ABS2PMU2</accession>